<feature type="signal peptide" evidence="3">
    <location>
        <begin position="1"/>
        <end position="25"/>
    </location>
</feature>
<sequence length="453" mass="50912">MNVISKSLKSLAAASILLAAPSAMAVKFSMNAMCYLQDKKDAQVRPFNPTESEAARSSKWVRNNPTNVSEGDLHEKFRIASLSKVLVSHWAIAKLGPEYRFTTKVHITPTNSDKSCFVHLSGDQDIFFGIEILSSTFQQLRKVMDEQNCERISQLSYDENIVIPFKSGRFIMQHREDSGFRGSDPDLFYGPITTPKALKEALAKTKSGQSLKVEKIGKSLASAFAEYKNTVPMRTFSFKSRPLHMMLREFNIYSSNVPPNILFEKLGGREAYKSFLASRLSMGDMQADVFNGSGYPVNPNTDRKDNMVSCSTFVRVVQDLDTMLTNYKGVRRFQMADVMGVGGTGETYTTFKSLYAAPMFHNTLVAKTGSANNAITFGGMISTAEGDLYFGAFTNPERYQELYQPREYIRDLVTIMAKRYQLKKFDYTQIGLMSPIDDMAKFKEEKNLSSSLK</sequence>
<comment type="caution">
    <text evidence="4">The sequence shown here is derived from an EMBL/GenBank/DDBJ whole genome shotgun (WGS) entry which is preliminary data.</text>
</comment>
<evidence type="ECO:0000256" key="3">
    <source>
        <dbReference type="SAM" id="SignalP"/>
    </source>
</evidence>
<gene>
    <name evidence="4" type="ORF">AZI86_04155</name>
</gene>
<name>A0A150WPN3_BDEBC</name>
<evidence type="ECO:0000256" key="2">
    <source>
        <dbReference type="ARBA" id="ARBA00022801"/>
    </source>
</evidence>
<dbReference type="InterPro" id="IPR012338">
    <property type="entry name" value="Beta-lactam/transpept-like"/>
</dbReference>
<evidence type="ECO:0000256" key="1">
    <source>
        <dbReference type="ARBA" id="ARBA00006096"/>
    </source>
</evidence>
<accession>A0A150WPN3</accession>
<evidence type="ECO:0000313" key="4">
    <source>
        <dbReference type="EMBL" id="KYG66259.1"/>
    </source>
</evidence>
<dbReference type="PANTHER" id="PTHR30023:SF0">
    <property type="entry name" value="PENICILLIN-SENSITIVE CARBOXYPEPTIDASE A"/>
    <property type="match status" value="1"/>
</dbReference>
<evidence type="ECO:0008006" key="6">
    <source>
        <dbReference type="Google" id="ProtNLM"/>
    </source>
</evidence>
<organism evidence="4 5">
    <name type="scientific">Bdellovibrio bacteriovorus</name>
    <dbReference type="NCBI Taxonomy" id="959"/>
    <lineage>
        <taxon>Bacteria</taxon>
        <taxon>Pseudomonadati</taxon>
        <taxon>Bdellovibrionota</taxon>
        <taxon>Bdellovibrionia</taxon>
        <taxon>Bdellovibrionales</taxon>
        <taxon>Pseudobdellovibrionaceae</taxon>
        <taxon>Bdellovibrio</taxon>
    </lineage>
</organism>
<dbReference type="GO" id="GO:0000270">
    <property type="term" value="P:peptidoglycan metabolic process"/>
    <property type="evidence" value="ECO:0007669"/>
    <property type="project" value="TreeGrafter"/>
</dbReference>
<dbReference type="PANTHER" id="PTHR30023">
    <property type="entry name" value="D-ALANYL-D-ALANINE CARBOXYPEPTIDASE"/>
    <property type="match status" value="1"/>
</dbReference>
<reference evidence="4 5" key="1">
    <citation type="submission" date="2016-03" db="EMBL/GenBank/DDBJ databases">
        <authorList>
            <person name="Ploux O."/>
        </authorList>
    </citation>
    <scope>NUCLEOTIDE SEQUENCE [LARGE SCALE GENOMIC DNA]</scope>
    <source>
        <strain evidence="4 5">R0</strain>
    </source>
</reference>
<keyword evidence="2" id="KW-0378">Hydrolase</keyword>
<evidence type="ECO:0000313" key="5">
    <source>
        <dbReference type="Proteomes" id="UP000075320"/>
    </source>
</evidence>
<dbReference type="EMBL" id="LUKE01000001">
    <property type="protein sequence ID" value="KYG66259.1"/>
    <property type="molecule type" value="Genomic_DNA"/>
</dbReference>
<dbReference type="GO" id="GO:0004185">
    <property type="term" value="F:serine-type carboxypeptidase activity"/>
    <property type="evidence" value="ECO:0007669"/>
    <property type="project" value="InterPro"/>
</dbReference>
<dbReference type="Gene3D" id="3.40.710.10">
    <property type="entry name" value="DD-peptidase/beta-lactamase superfamily"/>
    <property type="match status" value="1"/>
</dbReference>
<feature type="chain" id="PRO_5007573412" description="D-alanyl-D-alanine carboxypeptidase" evidence="3">
    <location>
        <begin position="26"/>
        <end position="453"/>
    </location>
</feature>
<dbReference type="GO" id="GO:0006508">
    <property type="term" value="P:proteolysis"/>
    <property type="evidence" value="ECO:0007669"/>
    <property type="project" value="InterPro"/>
</dbReference>
<dbReference type="InterPro" id="IPR000667">
    <property type="entry name" value="Peptidase_S13"/>
</dbReference>
<dbReference type="RefSeq" id="WP_061833825.1">
    <property type="nucleotide sequence ID" value="NZ_LUKE01000001.1"/>
</dbReference>
<dbReference type="AlphaFoldDB" id="A0A150WPN3"/>
<proteinExistence type="inferred from homology"/>
<protein>
    <recommendedName>
        <fullName evidence="6">D-alanyl-D-alanine carboxypeptidase</fullName>
    </recommendedName>
</protein>
<dbReference type="Gene3D" id="3.50.80.20">
    <property type="entry name" value="D-Ala-D-Ala carboxypeptidase C, peptidase S13"/>
    <property type="match status" value="1"/>
</dbReference>
<keyword evidence="3" id="KW-0732">Signal</keyword>
<dbReference type="OrthoDB" id="5288062at2"/>
<dbReference type="Proteomes" id="UP000075320">
    <property type="component" value="Unassembled WGS sequence"/>
</dbReference>
<dbReference type="SUPFAM" id="SSF56601">
    <property type="entry name" value="beta-lactamase/transpeptidase-like"/>
    <property type="match status" value="1"/>
</dbReference>
<comment type="similarity">
    <text evidence="1">Belongs to the peptidase S13 family.</text>
</comment>
<keyword evidence="5" id="KW-1185">Reference proteome</keyword>